<keyword evidence="2" id="KW-1185">Reference proteome</keyword>
<dbReference type="Proteomes" id="UP001059607">
    <property type="component" value="Chromosome"/>
</dbReference>
<reference evidence="1" key="1">
    <citation type="submission" date="2022-07" db="EMBL/GenBank/DDBJ databases">
        <title>Pseudomonas nunamit sp. nov. an antifungal species isolated from Greenland.</title>
        <authorList>
            <person name="Ntana F."/>
            <person name="Hennessy R.C."/>
            <person name="Zervas A."/>
            <person name="Stougaard P."/>
        </authorList>
    </citation>
    <scope>NUCLEOTIDE SEQUENCE</scope>
    <source>
        <strain evidence="1">In5</strain>
    </source>
</reference>
<organism evidence="1 2">
    <name type="scientific">Pseudomonas nunensis</name>
    <dbReference type="NCBI Taxonomy" id="2961896"/>
    <lineage>
        <taxon>Bacteria</taxon>
        <taxon>Pseudomonadati</taxon>
        <taxon>Pseudomonadota</taxon>
        <taxon>Gammaproteobacteria</taxon>
        <taxon>Pseudomonadales</taxon>
        <taxon>Pseudomonadaceae</taxon>
        <taxon>Pseudomonas</taxon>
    </lineage>
</organism>
<accession>A0ABY5E7H5</accession>
<proteinExistence type="predicted"/>
<protein>
    <submittedName>
        <fullName evidence="1">Uncharacterized protein</fullName>
    </submittedName>
</protein>
<gene>
    <name evidence="1" type="ORF">NK667_16150</name>
</gene>
<evidence type="ECO:0000313" key="1">
    <source>
        <dbReference type="EMBL" id="UTO11731.1"/>
    </source>
</evidence>
<dbReference type="RefSeq" id="WP_054615434.1">
    <property type="nucleotide sequence ID" value="NZ_CP101125.1"/>
</dbReference>
<name>A0ABY5E7H5_9PSED</name>
<dbReference type="EMBL" id="CP101125">
    <property type="protein sequence ID" value="UTO11731.1"/>
    <property type="molecule type" value="Genomic_DNA"/>
</dbReference>
<sequence length="157" mass="17811">MAGKLNLPKVSSVAKSATASVERDAHTLEKLTIETSAKNYAHKMQTAQAAIGLIGQFVELGSAYIRYKDTEAQWVRRAQISYAELEKAKVQLAKTQSDNQIRMRDQEQLDEILQRIFDFFDEQMGRLKQIPLLSPEENQMRAVLLDLTGKMVELRKG</sequence>
<evidence type="ECO:0000313" key="2">
    <source>
        <dbReference type="Proteomes" id="UP001059607"/>
    </source>
</evidence>